<dbReference type="AlphaFoldDB" id="A0A0A6S3V5"/>
<keyword evidence="2" id="KW-1185">Reference proteome</keyword>
<organism evidence="1 2">
    <name type="scientific">Candidatus Thiomargarita nelsonii</name>
    <dbReference type="NCBI Taxonomy" id="1003181"/>
    <lineage>
        <taxon>Bacteria</taxon>
        <taxon>Pseudomonadati</taxon>
        <taxon>Pseudomonadota</taxon>
        <taxon>Gammaproteobacteria</taxon>
        <taxon>Thiotrichales</taxon>
        <taxon>Thiotrichaceae</taxon>
        <taxon>Thiomargarita</taxon>
    </lineage>
</organism>
<accession>A0A0A6S3V5</accession>
<evidence type="ECO:0000313" key="1">
    <source>
        <dbReference type="EMBL" id="KHD06519.1"/>
    </source>
</evidence>
<dbReference type="Proteomes" id="UP000030428">
    <property type="component" value="Unassembled WGS sequence"/>
</dbReference>
<comment type="caution">
    <text evidence="1">The sequence shown here is derived from an EMBL/GenBank/DDBJ whole genome shotgun (WGS) entry which is preliminary data.</text>
</comment>
<dbReference type="EMBL" id="JSZA02000033">
    <property type="protein sequence ID" value="KHD06519.1"/>
    <property type="molecule type" value="Genomic_DNA"/>
</dbReference>
<name>A0A0A6S3V5_9GAMM</name>
<protein>
    <submittedName>
        <fullName evidence="1">Uncharacterized protein</fullName>
    </submittedName>
</protein>
<evidence type="ECO:0000313" key="2">
    <source>
        <dbReference type="Proteomes" id="UP000030428"/>
    </source>
</evidence>
<gene>
    <name evidence="1" type="ORF">PN36_10820</name>
</gene>
<reference evidence="1 2" key="1">
    <citation type="journal article" date="2016" name="Front. Microbiol.">
        <title>Single-Cell (Meta-)Genomics of a Dimorphic Candidatus Thiomargarita nelsonii Reveals Genomic Plasticity.</title>
        <authorList>
            <person name="Flood B.E."/>
            <person name="Fliss P."/>
            <person name="Jones D.S."/>
            <person name="Dick G.J."/>
            <person name="Jain S."/>
            <person name="Kaster A.K."/>
            <person name="Winkel M."/>
            <person name="Mussmann M."/>
            <person name="Bailey J."/>
        </authorList>
    </citation>
    <scope>NUCLEOTIDE SEQUENCE [LARGE SCALE GENOMIC DNA]</scope>
    <source>
        <strain evidence="1">Hydrate Ridge</strain>
    </source>
</reference>
<sequence length="133" mass="15216">MEIIKTRYKKKLPKGKSYPIGAEEISQELKGIPQYSEIEIAFSIQDEFWASKYNKKLKEGGDIEVLEVHFGVPFYEWIIYVHSVPSEHKSTAKRQILDLVLPKLAKELKNIGINNDHFNFIASYSLASGSITL</sequence>
<proteinExistence type="predicted"/>